<dbReference type="InterPro" id="IPR015421">
    <property type="entry name" value="PyrdxlP-dep_Trfase_major"/>
</dbReference>
<dbReference type="PANTHER" id="PTHR42790:SF19">
    <property type="entry name" value="KYNURENINE_ALPHA-AMINOADIPATE AMINOTRANSFERASE, MITOCHONDRIAL"/>
    <property type="match status" value="1"/>
</dbReference>
<proteinExistence type="predicted"/>
<comment type="caution">
    <text evidence="6">The sequence shown here is derived from an EMBL/GenBank/DDBJ whole genome shotgun (WGS) entry which is preliminary data.</text>
</comment>
<evidence type="ECO:0000259" key="5">
    <source>
        <dbReference type="Pfam" id="PF00155"/>
    </source>
</evidence>
<dbReference type="GO" id="GO:1901605">
    <property type="term" value="P:alpha-amino acid metabolic process"/>
    <property type="evidence" value="ECO:0007669"/>
    <property type="project" value="TreeGrafter"/>
</dbReference>
<keyword evidence="2" id="KW-0032">Aminotransferase</keyword>
<accession>A0A2S9IX82</accession>
<evidence type="ECO:0000256" key="3">
    <source>
        <dbReference type="ARBA" id="ARBA00022679"/>
    </source>
</evidence>
<evidence type="ECO:0000256" key="4">
    <source>
        <dbReference type="ARBA" id="ARBA00022898"/>
    </source>
</evidence>
<name>A0A2S9IX82_9HYPH</name>
<dbReference type="AlphaFoldDB" id="A0A2S9IX82"/>
<dbReference type="SUPFAM" id="SSF53383">
    <property type="entry name" value="PLP-dependent transferases"/>
    <property type="match status" value="1"/>
</dbReference>
<keyword evidence="3" id="KW-0808">Transferase</keyword>
<dbReference type="GO" id="GO:0030170">
    <property type="term" value="F:pyridoxal phosphate binding"/>
    <property type="evidence" value="ECO:0007669"/>
    <property type="project" value="InterPro"/>
</dbReference>
<sequence length="410" mass="44640">MFAWENIFATRSSRMRASEIRQLLKLLERPDIISFAGGIPDPALFPDAAFREAYGEILGGPETAAALQYSVSEGYGPLREWIGGQMNALGIDCSLDNIFITSGSQQALDYLGKLFLSPNDTALVAWPTYLGALQAFNAYEPAYDRLSPDGNRTPLSYREAAANAGGRVKFAYASADFANPTGETLDRVARQCLLGLADELDIGLIEDAAYQSLRYDGEAIPPLLALDIARTGGIEQTRTIYCGSFSKTLAPGLRVGWVCAAKPVVQKLVLMKQAADLHSPTINQIAICRVAERGFEGQVEKLRNTYRRRRDGMLAALERHMPEGISWTRPEGGMFIWVTLPEGFDGAELLAASVESEKVAFVPGKAFFADGSGANTLRLSFSCANEAMIEEGISRLGRLVRTQMAAAFRD</sequence>
<dbReference type="Gene3D" id="3.90.1150.10">
    <property type="entry name" value="Aspartate Aminotransferase, domain 1"/>
    <property type="match status" value="1"/>
</dbReference>
<comment type="cofactor">
    <cofactor evidence="1">
        <name>pyridoxal 5'-phosphate</name>
        <dbReference type="ChEBI" id="CHEBI:597326"/>
    </cofactor>
</comment>
<dbReference type="Proteomes" id="UP000239434">
    <property type="component" value="Unassembled WGS sequence"/>
</dbReference>
<protein>
    <submittedName>
        <fullName evidence="6">GntR family transcriptional regulator</fullName>
    </submittedName>
</protein>
<keyword evidence="7" id="KW-1185">Reference proteome</keyword>
<evidence type="ECO:0000256" key="1">
    <source>
        <dbReference type="ARBA" id="ARBA00001933"/>
    </source>
</evidence>
<organism evidence="6 7">
    <name type="scientific">Phyllobacterium phragmitis</name>
    <dbReference type="NCBI Taxonomy" id="2670329"/>
    <lineage>
        <taxon>Bacteria</taxon>
        <taxon>Pseudomonadati</taxon>
        <taxon>Pseudomonadota</taxon>
        <taxon>Alphaproteobacteria</taxon>
        <taxon>Hyphomicrobiales</taxon>
        <taxon>Phyllobacteriaceae</taxon>
        <taxon>Phyllobacterium</taxon>
    </lineage>
</organism>
<feature type="domain" description="Aminotransferase class I/classII large" evidence="5">
    <location>
        <begin position="96"/>
        <end position="396"/>
    </location>
</feature>
<gene>
    <name evidence="6" type="ORF">C5748_02635</name>
</gene>
<dbReference type="Pfam" id="PF00155">
    <property type="entry name" value="Aminotran_1_2"/>
    <property type="match status" value="1"/>
</dbReference>
<evidence type="ECO:0000313" key="7">
    <source>
        <dbReference type="Proteomes" id="UP000239434"/>
    </source>
</evidence>
<evidence type="ECO:0000256" key="2">
    <source>
        <dbReference type="ARBA" id="ARBA00022576"/>
    </source>
</evidence>
<dbReference type="RefSeq" id="WP_105740392.1">
    <property type="nucleotide sequence ID" value="NZ_PVBR01000002.1"/>
</dbReference>
<reference evidence="6 7" key="1">
    <citation type="submission" date="2018-02" db="EMBL/GenBank/DDBJ databases">
        <title>The draft genome of Phyllobacterium sp. 1N-3.</title>
        <authorList>
            <person name="Liu L."/>
            <person name="Li L."/>
            <person name="Zhang X."/>
            <person name="Wang T."/>
            <person name="Liang L."/>
        </authorList>
    </citation>
    <scope>NUCLEOTIDE SEQUENCE [LARGE SCALE GENOMIC DNA]</scope>
    <source>
        <strain evidence="6 7">1N-3</strain>
    </source>
</reference>
<keyword evidence="4" id="KW-0663">Pyridoxal phosphate</keyword>
<dbReference type="InterPro" id="IPR004839">
    <property type="entry name" value="Aminotransferase_I/II_large"/>
</dbReference>
<dbReference type="InterPro" id="IPR050859">
    <property type="entry name" value="Class-I_PLP-dep_aminotransf"/>
</dbReference>
<dbReference type="PANTHER" id="PTHR42790">
    <property type="entry name" value="AMINOTRANSFERASE"/>
    <property type="match status" value="1"/>
</dbReference>
<dbReference type="InterPro" id="IPR015424">
    <property type="entry name" value="PyrdxlP-dep_Trfase"/>
</dbReference>
<evidence type="ECO:0000313" key="6">
    <source>
        <dbReference type="EMBL" id="PRD45137.1"/>
    </source>
</evidence>
<dbReference type="InterPro" id="IPR015422">
    <property type="entry name" value="PyrdxlP-dep_Trfase_small"/>
</dbReference>
<dbReference type="Gene3D" id="3.40.640.10">
    <property type="entry name" value="Type I PLP-dependent aspartate aminotransferase-like (Major domain)"/>
    <property type="match status" value="1"/>
</dbReference>
<dbReference type="EMBL" id="PVBR01000002">
    <property type="protein sequence ID" value="PRD45137.1"/>
    <property type="molecule type" value="Genomic_DNA"/>
</dbReference>
<dbReference type="CDD" id="cd00609">
    <property type="entry name" value="AAT_like"/>
    <property type="match status" value="1"/>
</dbReference>
<dbReference type="GO" id="GO:0008483">
    <property type="term" value="F:transaminase activity"/>
    <property type="evidence" value="ECO:0007669"/>
    <property type="project" value="UniProtKB-KW"/>
</dbReference>